<reference evidence="2 3" key="1">
    <citation type="submission" date="2019-07" db="EMBL/GenBank/DDBJ databases">
        <title>Whole genome shotgun sequence of Rhodospirillum oryzae NBRC 107573.</title>
        <authorList>
            <person name="Hosoyama A."/>
            <person name="Uohara A."/>
            <person name="Ohji S."/>
            <person name="Ichikawa N."/>
        </authorList>
    </citation>
    <scope>NUCLEOTIDE SEQUENCE [LARGE SCALE GENOMIC DNA]</scope>
    <source>
        <strain evidence="2 3">NBRC 107573</strain>
    </source>
</reference>
<evidence type="ECO:0000256" key="1">
    <source>
        <dbReference type="SAM" id="MobiDB-lite"/>
    </source>
</evidence>
<evidence type="ECO:0000313" key="3">
    <source>
        <dbReference type="Proteomes" id="UP000321567"/>
    </source>
</evidence>
<evidence type="ECO:0000313" key="2">
    <source>
        <dbReference type="EMBL" id="GEO82279.1"/>
    </source>
</evidence>
<dbReference type="AlphaFoldDB" id="A0A512HA09"/>
<dbReference type="EMBL" id="BJZO01000069">
    <property type="protein sequence ID" value="GEO82279.1"/>
    <property type="molecule type" value="Genomic_DNA"/>
</dbReference>
<proteinExistence type="predicted"/>
<keyword evidence="3" id="KW-1185">Reference proteome</keyword>
<sequence length="60" mass="5948">MAHTAVKTGVDMRAGSLGCLDHTVPGARAHADLKGLRPGFKGGKGRGGIGRPATAPLTGV</sequence>
<accession>A0A512HA09</accession>
<protein>
    <submittedName>
        <fullName evidence="2">Uncharacterized protein</fullName>
    </submittedName>
</protein>
<comment type="caution">
    <text evidence="2">The sequence shown here is derived from an EMBL/GenBank/DDBJ whole genome shotgun (WGS) entry which is preliminary data.</text>
</comment>
<gene>
    <name evidence="2" type="ORF">ROR02_24100</name>
</gene>
<dbReference type="Proteomes" id="UP000321567">
    <property type="component" value="Unassembled WGS sequence"/>
</dbReference>
<organism evidence="2 3">
    <name type="scientific">Pararhodospirillum oryzae</name>
    <dbReference type="NCBI Taxonomy" id="478448"/>
    <lineage>
        <taxon>Bacteria</taxon>
        <taxon>Pseudomonadati</taxon>
        <taxon>Pseudomonadota</taxon>
        <taxon>Alphaproteobacteria</taxon>
        <taxon>Rhodospirillales</taxon>
        <taxon>Rhodospirillaceae</taxon>
        <taxon>Pararhodospirillum</taxon>
    </lineage>
</organism>
<feature type="compositionally biased region" description="Gly residues" evidence="1">
    <location>
        <begin position="40"/>
        <end position="50"/>
    </location>
</feature>
<name>A0A512HA09_9PROT</name>
<feature type="region of interest" description="Disordered" evidence="1">
    <location>
        <begin position="33"/>
        <end position="60"/>
    </location>
</feature>